<reference evidence="5 6" key="1">
    <citation type="submission" date="2019-12" db="EMBL/GenBank/DDBJ databases">
        <title>Spirosoma sp. HMF4905 genome sequencing and assembly.</title>
        <authorList>
            <person name="Kang H."/>
            <person name="Cha I."/>
            <person name="Kim H."/>
            <person name="Joh K."/>
        </authorList>
    </citation>
    <scope>NUCLEOTIDE SEQUENCE [LARGE SCALE GENOMIC DNA]</scope>
    <source>
        <strain evidence="5 6">HMF4905</strain>
    </source>
</reference>
<dbReference type="CDD" id="cd00130">
    <property type="entry name" value="PAS"/>
    <property type="match status" value="1"/>
</dbReference>
<dbReference type="PROSITE" id="PS50112">
    <property type="entry name" value="PAS"/>
    <property type="match status" value="1"/>
</dbReference>
<dbReference type="SMART" id="SM00091">
    <property type="entry name" value="PAS"/>
    <property type="match status" value="1"/>
</dbReference>
<keyword evidence="6" id="KW-1185">Reference proteome</keyword>
<accession>A0A7K1SN17</accession>
<dbReference type="EMBL" id="WPIN01000019">
    <property type="protein sequence ID" value="MVM34996.1"/>
    <property type="molecule type" value="Genomic_DNA"/>
</dbReference>
<dbReference type="AlphaFoldDB" id="A0A7K1SN17"/>
<dbReference type="PANTHER" id="PTHR47429">
    <property type="entry name" value="PROTEIN TWIN LOV 1"/>
    <property type="match status" value="1"/>
</dbReference>
<organism evidence="5 6">
    <name type="scientific">Spirosoma arboris</name>
    <dbReference type="NCBI Taxonomy" id="2682092"/>
    <lineage>
        <taxon>Bacteria</taxon>
        <taxon>Pseudomonadati</taxon>
        <taxon>Bacteroidota</taxon>
        <taxon>Cytophagia</taxon>
        <taxon>Cytophagales</taxon>
        <taxon>Cytophagaceae</taxon>
        <taxon>Spirosoma</taxon>
    </lineage>
</organism>
<keyword evidence="2" id="KW-0288">FMN</keyword>
<comment type="caution">
    <text evidence="5">The sequence shown here is derived from an EMBL/GenBank/DDBJ whole genome shotgun (WGS) entry which is preliminary data.</text>
</comment>
<dbReference type="RefSeq" id="WP_157589808.1">
    <property type="nucleotide sequence ID" value="NZ_WPIN01000019.1"/>
</dbReference>
<gene>
    <name evidence="5" type="ORF">GO755_33520</name>
</gene>
<evidence type="ECO:0000313" key="6">
    <source>
        <dbReference type="Proteomes" id="UP000436006"/>
    </source>
</evidence>
<proteinExistence type="predicted"/>
<keyword evidence="3" id="KW-0157">Chromophore</keyword>
<evidence type="ECO:0000256" key="3">
    <source>
        <dbReference type="ARBA" id="ARBA00022991"/>
    </source>
</evidence>
<evidence type="ECO:0000259" key="4">
    <source>
        <dbReference type="PROSITE" id="PS50112"/>
    </source>
</evidence>
<protein>
    <submittedName>
        <fullName evidence="5">PAS domain-containing protein</fullName>
    </submittedName>
</protein>
<evidence type="ECO:0000256" key="1">
    <source>
        <dbReference type="ARBA" id="ARBA00022630"/>
    </source>
</evidence>
<keyword evidence="1" id="KW-0285">Flavoprotein</keyword>
<dbReference type="Proteomes" id="UP000436006">
    <property type="component" value="Unassembled WGS sequence"/>
</dbReference>
<dbReference type="NCBIfam" id="TIGR00229">
    <property type="entry name" value="sensory_box"/>
    <property type="match status" value="1"/>
</dbReference>
<name>A0A7K1SN17_9BACT</name>
<dbReference type="InterPro" id="IPR000014">
    <property type="entry name" value="PAS"/>
</dbReference>
<sequence length="169" mass="20164">MDFCGPYDKYLTERHQEFLQAPLLVGWEFRQKTHLTTEGYGWMSLAKVQKWQLPASIRHKLLSDKWAIVITDTDQIIQYVNLSFEQMTGYSRQEALGRRPSFLQGEGTFQQIRQRIKQAIDRRKPVRGRLLNYRKDQTPYWCQIIILPIVNRQKQVVNFIAFEREVESE</sequence>
<dbReference type="SUPFAM" id="SSF55785">
    <property type="entry name" value="PYP-like sensor domain (PAS domain)"/>
    <property type="match status" value="1"/>
</dbReference>
<dbReference type="Gene3D" id="3.30.450.20">
    <property type="entry name" value="PAS domain"/>
    <property type="match status" value="1"/>
</dbReference>
<evidence type="ECO:0000256" key="2">
    <source>
        <dbReference type="ARBA" id="ARBA00022643"/>
    </source>
</evidence>
<dbReference type="Pfam" id="PF13426">
    <property type="entry name" value="PAS_9"/>
    <property type="match status" value="1"/>
</dbReference>
<dbReference type="PANTHER" id="PTHR47429:SF2">
    <property type="entry name" value="PROTEIN TWIN LOV 1"/>
    <property type="match status" value="1"/>
</dbReference>
<dbReference type="InterPro" id="IPR035965">
    <property type="entry name" value="PAS-like_dom_sf"/>
</dbReference>
<feature type="domain" description="PAS" evidence="4">
    <location>
        <begin position="68"/>
        <end position="123"/>
    </location>
</feature>
<evidence type="ECO:0000313" key="5">
    <source>
        <dbReference type="EMBL" id="MVM34996.1"/>
    </source>
</evidence>